<evidence type="ECO:0000313" key="1">
    <source>
        <dbReference type="EMBL" id="CAK0877906.1"/>
    </source>
</evidence>
<reference evidence="1" key="1">
    <citation type="submission" date="2023-10" db="EMBL/GenBank/DDBJ databases">
        <authorList>
            <person name="Chen Y."/>
            <person name="Shah S."/>
            <person name="Dougan E. K."/>
            <person name="Thang M."/>
            <person name="Chan C."/>
        </authorList>
    </citation>
    <scope>NUCLEOTIDE SEQUENCE [LARGE SCALE GENOMIC DNA]</scope>
</reference>
<evidence type="ECO:0000313" key="2">
    <source>
        <dbReference type="Proteomes" id="UP001189429"/>
    </source>
</evidence>
<protein>
    <submittedName>
        <fullName evidence="1">Uncharacterized protein</fullName>
    </submittedName>
</protein>
<sequence length="156" mass="16925">AVGNSLQPWLSEANLGAEDYELQGDAVSKRFEIQAIGALKLNSRGAGWREFHAVPPTGGPPTSINVGPDKNPKLAARELGCKKTVRKLLELYPDKRFFADKEKIAIGTSWKGVVQCSPAPAGTVPMIQFCDRHMGELNMGAGLVRRSIHALFGEQK</sequence>
<accession>A0ABN9VY19</accession>
<dbReference type="EMBL" id="CAUYUJ010017786">
    <property type="protein sequence ID" value="CAK0877906.1"/>
    <property type="molecule type" value="Genomic_DNA"/>
</dbReference>
<keyword evidence="2" id="KW-1185">Reference proteome</keyword>
<feature type="non-terminal residue" evidence="1">
    <location>
        <position position="156"/>
    </location>
</feature>
<organism evidence="1 2">
    <name type="scientific">Prorocentrum cordatum</name>
    <dbReference type="NCBI Taxonomy" id="2364126"/>
    <lineage>
        <taxon>Eukaryota</taxon>
        <taxon>Sar</taxon>
        <taxon>Alveolata</taxon>
        <taxon>Dinophyceae</taxon>
        <taxon>Prorocentrales</taxon>
        <taxon>Prorocentraceae</taxon>
        <taxon>Prorocentrum</taxon>
    </lineage>
</organism>
<proteinExistence type="predicted"/>
<feature type="non-terminal residue" evidence="1">
    <location>
        <position position="1"/>
    </location>
</feature>
<dbReference type="Proteomes" id="UP001189429">
    <property type="component" value="Unassembled WGS sequence"/>
</dbReference>
<name>A0ABN9VY19_9DINO</name>
<gene>
    <name evidence="1" type="ORF">PCOR1329_LOCUS61815</name>
</gene>
<comment type="caution">
    <text evidence="1">The sequence shown here is derived from an EMBL/GenBank/DDBJ whole genome shotgun (WGS) entry which is preliminary data.</text>
</comment>